<dbReference type="Proteomes" id="UP000634043">
    <property type="component" value="Unassembled WGS sequence"/>
</dbReference>
<protein>
    <recommendedName>
        <fullName evidence="1">Endonuclease/exonuclease/phosphatase domain-containing protein</fullName>
    </recommendedName>
</protein>
<accession>A0ABQ1W538</accession>
<dbReference type="EMBL" id="BMFP01000003">
    <property type="protein sequence ID" value="GGG14649.1"/>
    <property type="molecule type" value="Genomic_DNA"/>
</dbReference>
<name>A0ABQ1W538_9BACT</name>
<dbReference type="Pfam" id="PF03372">
    <property type="entry name" value="Exo_endo_phos"/>
    <property type="match status" value="1"/>
</dbReference>
<dbReference type="Gene3D" id="3.60.10.10">
    <property type="entry name" value="Endonuclease/exonuclease/phosphatase"/>
    <property type="match status" value="1"/>
</dbReference>
<dbReference type="RefSeq" id="WP_188501287.1">
    <property type="nucleotide sequence ID" value="NZ_BMFP01000003.1"/>
</dbReference>
<gene>
    <name evidence="2" type="ORF">GCM10011323_18840</name>
</gene>
<proteinExistence type="predicted"/>
<evidence type="ECO:0000313" key="3">
    <source>
        <dbReference type="Proteomes" id="UP000634043"/>
    </source>
</evidence>
<evidence type="ECO:0000259" key="1">
    <source>
        <dbReference type="Pfam" id="PF03372"/>
    </source>
</evidence>
<feature type="domain" description="Endonuclease/exonuclease/phosphatase" evidence="1">
    <location>
        <begin position="8"/>
        <end position="259"/>
    </location>
</feature>
<dbReference type="InterPro" id="IPR036691">
    <property type="entry name" value="Endo/exonu/phosph_ase_sf"/>
</dbReference>
<reference evidence="3" key="1">
    <citation type="journal article" date="2019" name="Int. J. Syst. Evol. Microbiol.">
        <title>The Global Catalogue of Microorganisms (GCM) 10K type strain sequencing project: providing services to taxonomists for standard genome sequencing and annotation.</title>
        <authorList>
            <consortium name="The Broad Institute Genomics Platform"/>
            <consortium name="The Broad Institute Genome Sequencing Center for Infectious Disease"/>
            <person name="Wu L."/>
            <person name="Ma J."/>
        </authorList>
    </citation>
    <scope>NUCLEOTIDE SEQUENCE [LARGE SCALE GENOMIC DNA]</scope>
    <source>
        <strain evidence="3">CGMCC 1.12749</strain>
    </source>
</reference>
<dbReference type="SUPFAM" id="SSF56219">
    <property type="entry name" value="DNase I-like"/>
    <property type="match status" value="1"/>
</dbReference>
<comment type="caution">
    <text evidence="2">The sequence shown here is derived from an EMBL/GenBank/DDBJ whole genome shotgun (WGS) entry which is preliminary data.</text>
</comment>
<dbReference type="InterPro" id="IPR005135">
    <property type="entry name" value="Endo/exonuclease/phosphatase"/>
</dbReference>
<sequence length="294" mass="33215">MQRLKIINWNVRKAKSNSTAWDIIMQADADVVTLQEVAGIPDFVKDRYKVHQKQTVSKSGIEQKFATAILAKGDISDDLYLQSDFEWVNKELTHFSGNLLACQVKMEGFAPIHVVSVYSPAWPIPVTRLEGIDIAPIKLKQNPGQDIWCSEILWSALCTIPDLANEYWLVAGDFNSSTTFDLKRPRGNQEIIDRMNALGLTECLFSYTKKLTPTFKNACGGKVIHQLDHMYVSDMLHKALISTYIGDAEHIFGNSISDHVPIISEFNFKTPGHSLACDFDQMDRSESVRIYLEK</sequence>
<organism evidence="2 3">
    <name type="scientific">Pontibacter amylolyticus</name>
    <dbReference type="NCBI Taxonomy" id="1424080"/>
    <lineage>
        <taxon>Bacteria</taxon>
        <taxon>Pseudomonadati</taxon>
        <taxon>Bacteroidota</taxon>
        <taxon>Cytophagia</taxon>
        <taxon>Cytophagales</taxon>
        <taxon>Hymenobacteraceae</taxon>
        <taxon>Pontibacter</taxon>
    </lineage>
</organism>
<keyword evidence="3" id="KW-1185">Reference proteome</keyword>
<evidence type="ECO:0000313" key="2">
    <source>
        <dbReference type="EMBL" id="GGG14649.1"/>
    </source>
</evidence>